<organism evidence="2 3">
    <name type="scientific">Proteiniborus ethanoligenes</name>
    <dbReference type="NCBI Taxonomy" id="415015"/>
    <lineage>
        <taxon>Bacteria</taxon>
        <taxon>Bacillati</taxon>
        <taxon>Bacillota</taxon>
        <taxon>Clostridia</taxon>
        <taxon>Eubacteriales</taxon>
        <taxon>Proteiniborus</taxon>
    </lineage>
</organism>
<dbReference type="PANTHER" id="PTHR46211">
    <property type="entry name" value="GLYCEROPHOSPHORYL DIESTER PHOSPHODIESTERASE"/>
    <property type="match status" value="1"/>
</dbReference>
<accession>A0A1H3L9X4</accession>
<dbReference type="STRING" id="415015.SAMN05660462_00454"/>
<evidence type="ECO:0000313" key="2">
    <source>
        <dbReference type="EMBL" id="SDY61327.1"/>
    </source>
</evidence>
<dbReference type="EMBL" id="FNQE01000003">
    <property type="protein sequence ID" value="SDY61327.1"/>
    <property type="molecule type" value="Genomic_DNA"/>
</dbReference>
<dbReference type="InterPro" id="IPR017946">
    <property type="entry name" value="PLC-like_Pdiesterase_TIM-brl"/>
</dbReference>
<dbReference type="GO" id="GO:0006629">
    <property type="term" value="P:lipid metabolic process"/>
    <property type="evidence" value="ECO:0007669"/>
    <property type="project" value="InterPro"/>
</dbReference>
<dbReference type="OrthoDB" id="384721at2"/>
<dbReference type="RefSeq" id="WP_091726641.1">
    <property type="nucleotide sequence ID" value="NZ_FNQE01000003.1"/>
</dbReference>
<gene>
    <name evidence="2" type="ORF">SAMN05660462_00454</name>
</gene>
<keyword evidence="3" id="KW-1185">Reference proteome</keyword>
<dbReference type="CDD" id="cd08563">
    <property type="entry name" value="GDPD_TtGDE_like"/>
    <property type="match status" value="1"/>
</dbReference>
<dbReference type="Proteomes" id="UP000198625">
    <property type="component" value="Unassembled WGS sequence"/>
</dbReference>
<dbReference type="InterPro" id="IPR030395">
    <property type="entry name" value="GP_PDE_dom"/>
</dbReference>
<dbReference type="SUPFAM" id="SSF51695">
    <property type="entry name" value="PLC-like phosphodiesterases"/>
    <property type="match status" value="1"/>
</dbReference>
<dbReference type="Gene3D" id="3.20.20.190">
    <property type="entry name" value="Phosphatidylinositol (PI) phosphodiesterase"/>
    <property type="match status" value="1"/>
</dbReference>
<dbReference type="PROSITE" id="PS51704">
    <property type="entry name" value="GP_PDE"/>
    <property type="match status" value="1"/>
</dbReference>
<dbReference type="PANTHER" id="PTHR46211:SF1">
    <property type="entry name" value="GLYCEROPHOSPHODIESTER PHOSPHODIESTERASE, CYTOPLASMIC"/>
    <property type="match status" value="1"/>
</dbReference>
<protein>
    <submittedName>
        <fullName evidence="2">Glycerophosphoryl diester phosphodiesterase</fullName>
    </submittedName>
</protein>
<evidence type="ECO:0000259" key="1">
    <source>
        <dbReference type="PROSITE" id="PS51704"/>
    </source>
</evidence>
<dbReference type="AlphaFoldDB" id="A0A1H3L9X4"/>
<dbReference type="Pfam" id="PF03009">
    <property type="entry name" value="GDPD"/>
    <property type="match status" value="1"/>
</dbReference>
<sequence>MKGSLIIAHRGASAYAPENTIASFLKAIEMNSDGIELDVHMTKDKALVVCHDETVNRTTNGDGFIKDHTLQEIKELDAGSWFGEQFRGEKIPVLEEVMDLIKDKDMLLNIELKNAPILYEGIEKRVIDIIKSYNMEERVIISSFNHFSLIEVKKYNPKIKTGVLYMAGLVEPWVYAKRLKADALHPLFYNLMIPEIVKGCQENGIMLNPFTVDDDKFIAAMIKLNVNGIITNYPDRGIKIRDNIIGGV</sequence>
<feature type="domain" description="GP-PDE" evidence="1">
    <location>
        <begin position="4"/>
        <end position="241"/>
    </location>
</feature>
<proteinExistence type="predicted"/>
<evidence type="ECO:0000313" key="3">
    <source>
        <dbReference type="Proteomes" id="UP000198625"/>
    </source>
</evidence>
<name>A0A1H3L9X4_9FIRM</name>
<dbReference type="GO" id="GO:0008081">
    <property type="term" value="F:phosphoric diester hydrolase activity"/>
    <property type="evidence" value="ECO:0007669"/>
    <property type="project" value="InterPro"/>
</dbReference>
<reference evidence="2 3" key="1">
    <citation type="submission" date="2016-10" db="EMBL/GenBank/DDBJ databases">
        <authorList>
            <person name="de Groot N.N."/>
        </authorList>
    </citation>
    <scope>NUCLEOTIDE SEQUENCE [LARGE SCALE GENOMIC DNA]</scope>
    <source>
        <strain evidence="2 3">DSM 21650</strain>
    </source>
</reference>